<dbReference type="OrthoDB" id="1355849at2"/>
<sequence>MKNSIKLVALLFLFNNCKKETKNDFNKTDIKNEKVEKVEIQHANNDQLNNFIGDYEYKNTNNPKESLLLILKKTDIKSVPDFEGYSWEEKNEKGEVAEMTLTGFFYGNTDLFDEEREGYAPGFFVVNVQAEPLEENLLKVNVKLDTSDILSNPVEPPMTSAKEALGKGNKKWEITEMNIAKELIFEMKNSKELILKSDSALDEKIFKKTR</sequence>
<accession>A0A1M6ZP74</accession>
<name>A0A1M6ZP74_9FLAO</name>
<dbReference type="AlphaFoldDB" id="A0A1M6ZP74"/>
<keyword evidence="2" id="KW-1185">Reference proteome</keyword>
<dbReference type="EMBL" id="FRBT01000001">
    <property type="protein sequence ID" value="SHL32179.1"/>
    <property type="molecule type" value="Genomic_DNA"/>
</dbReference>
<dbReference type="Proteomes" id="UP000184028">
    <property type="component" value="Unassembled WGS sequence"/>
</dbReference>
<dbReference type="STRING" id="946677.SAMN05444484_1011103"/>
<proteinExistence type="predicted"/>
<protein>
    <submittedName>
        <fullName evidence="1">Uncharacterized protein</fullName>
    </submittedName>
</protein>
<reference evidence="2" key="1">
    <citation type="submission" date="2016-11" db="EMBL/GenBank/DDBJ databases">
        <authorList>
            <person name="Varghese N."/>
            <person name="Submissions S."/>
        </authorList>
    </citation>
    <scope>NUCLEOTIDE SEQUENCE [LARGE SCALE GENOMIC DNA]</scope>
    <source>
        <strain evidence="2">DSM 24724</strain>
    </source>
</reference>
<organism evidence="1 2">
    <name type="scientific">Flavobacterium chilense</name>
    <dbReference type="NCBI Taxonomy" id="946677"/>
    <lineage>
        <taxon>Bacteria</taxon>
        <taxon>Pseudomonadati</taxon>
        <taxon>Bacteroidota</taxon>
        <taxon>Flavobacteriia</taxon>
        <taxon>Flavobacteriales</taxon>
        <taxon>Flavobacteriaceae</taxon>
        <taxon>Flavobacterium</taxon>
    </lineage>
</organism>
<gene>
    <name evidence="1" type="ORF">SAMN05444484_1011103</name>
</gene>
<dbReference type="RefSeq" id="WP_068841099.1">
    <property type="nucleotide sequence ID" value="NZ_FRBT01000001.1"/>
</dbReference>
<evidence type="ECO:0000313" key="2">
    <source>
        <dbReference type="Proteomes" id="UP000184028"/>
    </source>
</evidence>
<evidence type="ECO:0000313" key="1">
    <source>
        <dbReference type="EMBL" id="SHL32179.1"/>
    </source>
</evidence>